<dbReference type="AlphaFoldDB" id="A0A378MXU4"/>
<dbReference type="EMBL" id="UGPN01000002">
    <property type="protein sequence ID" value="STY61022.1"/>
    <property type="molecule type" value="Genomic_DNA"/>
</dbReference>
<evidence type="ECO:0000313" key="2">
    <source>
        <dbReference type="Proteomes" id="UP000254802"/>
    </source>
</evidence>
<protein>
    <submittedName>
        <fullName evidence="1">Adenosylmethionine--8-amino-7-oxononanoate transaminase</fullName>
    </submittedName>
</protein>
<accession>A0A378MXU4</accession>
<dbReference type="InterPro" id="IPR015421">
    <property type="entry name" value="PyrdxlP-dep_Trfase_major"/>
</dbReference>
<organism evidence="1 2">
    <name type="scientific">Mannheimia haemolytica</name>
    <name type="common">Pasteurella haemolytica</name>
    <dbReference type="NCBI Taxonomy" id="75985"/>
    <lineage>
        <taxon>Bacteria</taxon>
        <taxon>Pseudomonadati</taxon>
        <taxon>Pseudomonadota</taxon>
        <taxon>Gammaproteobacteria</taxon>
        <taxon>Pasteurellales</taxon>
        <taxon>Pasteurellaceae</taxon>
        <taxon>Mannheimia</taxon>
    </lineage>
</organism>
<gene>
    <name evidence="1" type="ORF">NCTC10638_02229</name>
</gene>
<evidence type="ECO:0000313" key="1">
    <source>
        <dbReference type="EMBL" id="STY61022.1"/>
    </source>
</evidence>
<dbReference type="Gene3D" id="3.40.640.10">
    <property type="entry name" value="Type I PLP-dependent aspartate aminotransferase-like (Major domain)"/>
    <property type="match status" value="1"/>
</dbReference>
<name>A0A378MXU4_MANHA</name>
<proteinExistence type="predicted"/>
<reference evidence="1 2" key="1">
    <citation type="submission" date="2018-06" db="EMBL/GenBank/DDBJ databases">
        <authorList>
            <consortium name="Pathogen Informatics"/>
            <person name="Doyle S."/>
        </authorList>
    </citation>
    <scope>NUCLEOTIDE SEQUENCE [LARGE SCALE GENOMIC DNA]</scope>
    <source>
        <strain evidence="1 2">NCTC10638</strain>
    </source>
</reference>
<sequence length="80" mass="8664">MVILGMRCPCVIRDRHAQLVCQRATRAIFFTATPGKIWASLATRSDATVTGFIAQHGDEIAGLILEPVVQGAGGMYFLFP</sequence>
<dbReference type="Proteomes" id="UP000254802">
    <property type="component" value="Unassembled WGS sequence"/>
</dbReference>